<evidence type="ECO:0000313" key="1">
    <source>
        <dbReference type="EMBL" id="PPR87723.1"/>
    </source>
</evidence>
<dbReference type="EMBL" id="KZ668489">
    <property type="protein sequence ID" value="PPR87723.1"/>
    <property type="molecule type" value="Genomic_DNA"/>
</dbReference>
<dbReference type="AlphaFoldDB" id="A0A2P5W9D8"/>
<proteinExistence type="predicted"/>
<accession>A0A2P5W9D8</accession>
<evidence type="ECO:0000313" key="2">
    <source>
        <dbReference type="Proteomes" id="UP000239757"/>
    </source>
</evidence>
<organism evidence="1 2">
    <name type="scientific">Gossypium barbadense</name>
    <name type="common">Sea Island cotton</name>
    <name type="synonym">Hibiscus barbadensis</name>
    <dbReference type="NCBI Taxonomy" id="3634"/>
    <lineage>
        <taxon>Eukaryota</taxon>
        <taxon>Viridiplantae</taxon>
        <taxon>Streptophyta</taxon>
        <taxon>Embryophyta</taxon>
        <taxon>Tracheophyta</taxon>
        <taxon>Spermatophyta</taxon>
        <taxon>Magnoliopsida</taxon>
        <taxon>eudicotyledons</taxon>
        <taxon>Gunneridae</taxon>
        <taxon>Pentapetalae</taxon>
        <taxon>rosids</taxon>
        <taxon>malvids</taxon>
        <taxon>Malvales</taxon>
        <taxon>Malvaceae</taxon>
        <taxon>Malvoideae</taxon>
        <taxon>Gossypium</taxon>
    </lineage>
</organism>
<reference evidence="1 2" key="1">
    <citation type="submission" date="2015-01" db="EMBL/GenBank/DDBJ databases">
        <title>Genome of allotetraploid Gossypium barbadense reveals genomic plasticity and fiber elongation in cotton evolution.</title>
        <authorList>
            <person name="Chen X."/>
            <person name="Liu X."/>
            <person name="Zhao B."/>
            <person name="Zheng H."/>
            <person name="Hu Y."/>
            <person name="Lu G."/>
            <person name="Yang C."/>
            <person name="Chen J."/>
            <person name="Shan C."/>
            <person name="Zhang L."/>
            <person name="Zhou Y."/>
            <person name="Wang L."/>
            <person name="Guo W."/>
            <person name="Bai Y."/>
            <person name="Ruan J."/>
            <person name="Shangguan X."/>
            <person name="Mao Y."/>
            <person name="Jiang J."/>
            <person name="Zhu Y."/>
            <person name="Lei J."/>
            <person name="Kang H."/>
            <person name="Chen S."/>
            <person name="He X."/>
            <person name="Wang R."/>
            <person name="Wang Y."/>
            <person name="Chen J."/>
            <person name="Wang L."/>
            <person name="Yu S."/>
            <person name="Wang B."/>
            <person name="Wei J."/>
            <person name="Song S."/>
            <person name="Lu X."/>
            <person name="Gao Z."/>
            <person name="Gu W."/>
            <person name="Deng X."/>
            <person name="Ma D."/>
            <person name="Wang S."/>
            <person name="Liang W."/>
            <person name="Fang L."/>
            <person name="Cai C."/>
            <person name="Zhu X."/>
            <person name="Zhou B."/>
            <person name="Zhang Y."/>
            <person name="Chen Z."/>
            <person name="Xu S."/>
            <person name="Zhu R."/>
            <person name="Wang S."/>
            <person name="Zhang T."/>
            <person name="Zhao G."/>
        </authorList>
    </citation>
    <scope>NUCLEOTIDE SEQUENCE [LARGE SCALE GENOMIC DNA]</scope>
    <source>
        <strain evidence="2">cv. Xinhai21</strain>
        <tissue evidence="1">Leaf</tissue>
    </source>
</reference>
<name>A0A2P5W9D8_GOSBA</name>
<gene>
    <name evidence="1" type="ORF">GOBAR_AA32962</name>
</gene>
<protein>
    <submittedName>
        <fullName evidence="1">Uncharacterized protein</fullName>
    </submittedName>
</protein>
<dbReference type="Proteomes" id="UP000239757">
    <property type="component" value="Unassembled WGS sequence"/>
</dbReference>
<sequence length="77" mass="8269">MFGVIAVIIESDEQKEDGAEKKPEDEDATKVKYDINDVLEATIEIAEATIDLAEAIGDIDGGETVEVGVEVCCFFCA</sequence>